<dbReference type="OrthoDB" id="5346979at2759"/>
<evidence type="ECO:0000313" key="3">
    <source>
        <dbReference type="Proteomes" id="UP000663699"/>
    </source>
</evidence>
<keyword evidence="1" id="KW-0812">Transmembrane</keyword>
<dbReference type="EMBL" id="CP054534">
    <property type="protein sequence ID" value="QSL64613.1"/>
    <property type="molecule type" value="Genomic_DNA"/>
</dbReference>
<evidence type="ECO:0000256" key="1">
    <source>
        <dbReference type="SAM" id="Phobius"/>
    </source>
</evidence>
<dbReference type="Proteomes" id="UP000663699">
    <property type="component" value="Chromosome 3"/>
</dbReference>
<name>A0A899FVD5_9ASCO</name>
<gene>
    <name evidence="2" type="ORF">MERGE_001914</name>
</gene>
<sequence length="115" mass="12865">MSKNDSQNHWKYLLTASTLSLAQGLGLSYKYMRVTFPANSVLFALKALGIGTLICFGTFGLGIATVFKILKVKNIEEFSYAMKDCANKYFSSLKITSKKVDYEDIDEKLLSKELS</sequence>
<organism evidence="2 3">
    <name type="scientific">Pneumocystis wakefieldiae</name>
    <dbReference type="NCBI Taxonomy" id="38082"/>
    <lineage>
        <taxon>Eukaryota</taxon>
        <taxon>Fungi</taxon>
        <taxon>Dikarya</taxon>
        <taxon>Ascomycota</taxon>
        <taxon>Taphrinomycotina</taxon>
        <taxon>Pneumocystomycetes</taxon>
        <taxon>Pneumocystaceae</taxon>
        <taxon>Pneumocystis</taxon>
    </lineage>
</organism>
<evidence type="ECO:0008006" key="4">
    <source>
        <dbReference type="Google" id="ProtNLM"/>
    </source>
</evidence>
<evidence type="ECO:0000313" key="2">
    <source>
        <dbReference type="EMBL" id="QSL64613.1"/>
    </source>
</evidence>
<keyword evidence="1" id="KW-1133">Transmembrane helix</keyword>
<feature type="transmembrane region" description="Helical" evidence="1">
    <location>
        <begin position="43"/>
        <end position="67"/>
    </location>
</feature>
<protein>
    <recommendedName>
        <fullName evidence="4">Transmembrane protein 242</fullName>
    </recommendedName>
</protein>
<keyword evidence="3" id="KW-1185">Reference proteome</keyword>
<keyword evidence="1" id="KW-0472">Membrane</keyword>
<dbReference type="AlphaFoldDB" id="A0A899FVD5"/>
<proteinExistence type="predicted"/>
<reference evidence="2" key="1">
    <citation type="submission" date="2020-06" db="EMBL/GenBank/DDBJ databases">
        <title>Genomes of multiple members of Pneumocystis genus reveal paths to human pathogen Pneumocystis jirovecii.</title>
        <authorList>
            <person name="Cisse O.H."/>
            <person name="Ma L."/>
            <person name="Dekker J."/>
            <person name="Khil P."/>
            <person name="Jo J."/>
            <person name="Brenchley J."/>
            <person name="Blair R."/>
            <person name="Pahar B."/>
            <person name="Chabe M."/>
            <person name="Van Rompay K.A."/>
            <person name="Keesler R."/>
            <person name="Sukura A."/>
            <person name="Hirsch V."/>
            <person name="Kutty G."/>
            <person name="Liu Y."/>
            <person name="Peng L."/>
            <person name="Chen J."/>
            <person name="Song J."/>
            <person name="Weissenbacher-Lang C."/>
            <person name="Xu J."/>
            <person name="Upham N.S."/>
            <person name="Stajich J.E."/>
            <person name="Cuomo C.A."/>
            <person name="Cushion M.T."/>
            <person name="Kovacs J.A."/>
        </authorList>
    </citation>
    <scope>NUCLEOTIDE SEQUENCE</scope>
    <source>
        <strain evidence="2">2A</strain>
    </source>
</reference>
<accession>A0A899FVD5</accession>